<dbReference type="InterPro" id="IPR015421">
    <property type="entry name" value="PyrdxlP-dep_Trfase_major"/>
</dbReference>
<feature type="region of interest" description="Disordered" evidence="1">
    <location>
        <begin position="1015"/>
        <end position="1039"/>
    </location>
</feature>
<feature type="region of interest" description="Disordered" evidence="1">
    <location>
        <begin position="1071"/>
        <end position="1116"/>
    </location>
</feature>
<dbReference type="PANTHER" id="PTHR43686:SF1">
    <property type="entry name" value="AMINOTRAN_5 DOMAIN-CONTAINING PROTEIN"/>
    <property type="match status" value="1"/>
</dbReference>
<reference evidence="3 4" key="1">
    <citation type="submission" date="2017-09" db="EMBL/GenBank/DDBJ databases">
        <title>Genome sequencing of Besnoitia besnoiti strain Bb-Ger1.</title>
        <authorList>
            <person name="Schares G."/>
            <person name="Venepally P."/>
            <person name="Lorenzi H.A."/>
        </authorList>
    </citation>
    <scope>NUCLEOTIDE SEQUENCE [LARGE SCALE GENOMIC DNA]</scope>
    <source>
        <strain evidence="3 4">Bb-Ger1</strain>
    </source>
</reference>
<organism evidence="3 4">
    <name type="scientific">Besnoitia besnoiti</name>
    <name type="common">Apicomplexan protozoan</name>
    <dbReference type="NCBI Taxonomy" id="94643"/>
    <lineage>
        <taxon>Eukaryota</taxon>
        <taxon>Sar</taxon>
        <taxon>Alveolata</taxon>
        <taxon>Apicomplexa</taxon>
        <taxon>Conoidasida</taxon>
        <taxon>Coccidia</taxon>
        <taxon>Eucoccidiorida</taxon>
        <taxon>Eimeriorina</taxon>
        <taxon>Sarcocystidae</taxon>
        <taxon>Besnoitia</taxon>
    </lineage>
</organism>
<dbReference type="InterPro" id="IPR015424">
    <property type="entry name" value="PyrdxlP-dep_Trfase"/>
</dbReference>
<gene>
    <name evidence="3" type="ORF">BESB_025830</name>
</gene>
<dbReference type="Pfam" id="PF01171">
    <property type="entry name" value="ATP_bind_3"/>
    <property type="match status" value="1"/>
</dbReference>
<dbReference type="PANTHER" id="PTHR43686">
    <property type="entry name" value="SULFURTRANSFERASE-RELATED"/>
    <property type="match status" value="1"/>
</dbReference>
<feature type="compositionally biased region" description="Polar residues" evidence="1">
    <location>
        <begin position="1104"/>
        <end position="1116"/>
    </location>
</feature>
<feature type="region of interest" description="Disordered" evidence="1">
    <location>
        <begin position="890"/>
        <end position="926"/>
    </location>
</feature>
<dbReference type="OrthoDB" id="198857at2759"/>
<proteinExistence type="predicted"/>
<sequence length="1655" mass="174797">MQFHKPSAPPSFSSSLEPLASLSPALLAQIAEDTLGDAYPLETPFTSSLTSSAAATSSSPLPRVASSRPLLYADYAASGRALRSVEEFIVSRVLPLYGNTHSQESATGKQANQLLEEARHIMKMNFNGSHEDAAIFCGNGASGAVSKFLQILLLSAPHAAAAAAVETSDSAPGPAPLFASPVGAPSSFLSRFFALFEEDRWGSFVCRACGARLKTAAHARRHLALHPDFLASPASASSAASAESSPQVNGTLSARAASSALGGSSCVAGVDADGEARTEARRVHLRVHFFVDPCCHHSSFLPFKELAGTHIPCSACASSAALCACASSCASASSHASLSSEAGGRYSYEGEAAGAGLRGRSGAGGVAATAAEAAANSVDLSFAFSFFDLDCQTAALSAASVLEKLRAEADLCAQLKRERVPAAFLSLPVCVFSATSNVTGLLSPTVGEASPLSRSVDDLARSSMAELNRLVHRFGGVACWDLAGAASHVGVDVNPGVVLRAKTAKGGARGDPPSLTEEEGDARADAVFFSPHKLLGGPGSCGLLLLKKKLLLSDLPAHPGGGSVYLVSGHKTAVYTLDRSEHREEAGTPNLLAVIRAAAAVRLLQQLPMELVRTREELWTRKLLHRLRAHPRIQVVGPLRPRVGIISLLFRYGNASTTSPASSSACGCEARNYSAAGGVYLHQNFVVALLNDLFGVQVRGGCLCASPYTSYLLSIQPELLEALEAMLLSTGQDLFRPGVVRLSLHGLMRSADLDKLAAALLWVASNGWKLMTRYEVTAESGRWRVKGWAGRREEAVRTWISENSFLPNARALGEATATLPRDASRAASRATEWRVPRNCESVAEMLGFADSVLASHLAHFHASAAPTYHVLHLPPAETTLPFATRAQLPAGPVDANATPRDSEASAPTPAPPGADGGDAVAQAGSRRWQPSAAVDATAASLVWFALPADATLSILQWLGKGGAKREQLCSEASSAAQLQRMLSGERGGDELPFARDAALEPSLSPQAIRWVSPGAPTAVRGSHATQKKAPEEKPGSSFARPEHACIEARLFTGANCCSCWTADDERHLAAVEGSRDDGQGATAKGLAPDDEERRANEEDWSLPASGTRTRATQPAGASSAVASSAVASSAAADEIQALKRQVASLRTELRQEREKRGRQQEPESCRNAKRQTHAQPHKSLAVDSERQEDEETITGAAAVSLDTRSPPTALNGEAAAPAATSAAPSSAPSSADSPGRRAPGAPILEIPRTLRRTVGEAIRTYDMIRDGDRLLVGVSGGKDSLTLLHVLRDLQRRAPVRFSVAAATVDPVTPEFNPRPLIKYMEDLGVRYHYLRLPIMALAKERMQRQSICAFCSRLKRGLLYSCMRRHGYNVLVLGQHLDDVCESFLMSAFHNGALNTMKGHYVNAEGDLRICRPLIMTRERETAAFAAVHRLPVIADNCPACFAAPKERHRMKMLLSEQETEFPHLFQNLLKGVECETGAQGVQLVQSGFWLPHEGRGSVWDAGAMSRLGVLPLGPLQSLKPLIAIAAADSRRDREAGVGKARLLRAAAAETPPSAETGANARGPQATEALATVEEMDAGDVGLILHHAGATAPDDEDEAAVGKSEKGNRAKESPPLAKNEKAAEGLGNHAAADDEAAELVMTACGVGRQCSRRV</sequence>
<dbReference type="VEuPathDB" id="ToxoDB:BESB_025830"/>
<dbReference type="RefSeq" id="XP_029215618.1">
    <property type="nucleotide sequence ID" value="XM_029361263.1"/>
</dbReference>
<feature type="compositionally biased region" description="Basic and acidic residues" evidence="1">
    <location>
        <begin position="1604"/>
        <end position="1624"/>
    </location>
</feature>
<evidence type="ECO:0000313" key="4">
    <source>
        <dbReference type="Proteomes" id="UP000224006"/>
    </source>
</evidence>
<feature type="region of interest" description="Disordered" evidence="1">
    <location>
        <begin position="1591"/>
        <end position="1629"/>
    </location>
</feature>
<feature type="compositionally biased region" description="Basic and acidic residues" evidence="1">
    <location>
        <begin position="1148"/>
        <end position="1166"/>
    </location>
</feature>
<protein>
    <recommendedName>
        <fullName evidence="2">C2H2-type domain-containing protein</fullName>
    </recommendedName>
</protein>
<dbReference type="InterPro" id="IPR015422">
    <property type="entry name" value="PyrdxlP-dep_Trfase_small"/>
</dbReference>
<dbReference type="InterPro" id="IPR011063">
    <property type="entry name" value="TilS/TtcA_N"/>
</dbReference>
<dbReference type="Proteomes" id="UP000224006">
    <property type="component" value="Unassembled WGS sequence"/>
</dbReference>
<evidence type="ECO:0000259" key="2">
    <source>
        <dbReference type="PROSITE" id="PS00028"/>
    </source>
</evidence>
<keyword evidence="4" id="KW-1185">Reference proteome</keyword>
<dbReference type="PROSITE" id="PS00028">
    <property type="entry name" value="ZINC_FINGER_C2H2_1"/>
    <property type="match status" value="1"/>
</dbReference>
<dbReference type="Gene3D" id="3.90.1150.10">
    <property type="entry name" value="Aspartate Aminotransferase, domain 1"/>
    <property type="match status" value="1"/>
</dbReference>
<dbReference type="Gene3D" id="3.40.50.620">
    <property type="entry name" value="HUPs"/>
    <property type="match status" value="1"/>
</dbReference>
<dbReference type="Pfam" id="PF00266">
    <property type="entry name" value="Aminotran_5"/>
    <property type="match status" value="1"/>
</dbReference>
<dbReference type="Gene3D" id="3.40.640.10">
    <property type="entry name" value="Type I PLP-dependent aspartate aminotransferase-like (Major domain)"/>
    <property type="match status" value="2"/>
</dbReference>
<dbReference type="STRING" id="94643.A0A2A9M0X3"/>
<feature type="compositionally biased region" description="Basic residues" evidence="1">
    <location>
        <begin position="1167"/>
        <end position="1176"/>
    </location>
</feature>
<dbReference type="GeneID" id="40307635"/>
<dbReference type="SUPFAM" id="SSF52402">
    <property type="entry name" value="Adenine nucleotide alpha hydrolases-like"/>
    <property type="match status" value="1"/>
</dbReference>
<dbReference type="InterPro" id="IPR000192">
    <property type="entry name" value="Aminotrans_V_dom"/>
</dbReference>
<accession>A0A2A9M0X3</accession>
<evidence type="ECO:0000313" key="3">
    <source>
        <dbReference type="EMBL" id="PFH31609.1"/>
    </source>
</evidence>
<dbReference type="CDD" id="cd24138">
    <property type="entry name" value="TtcA-like"/>
    <property type="match status" value="1"/>
</dbReference>
<feature type="compositionally biased region" description="Basic and acidic residues" evidence="1">
    <location>
        <begin position="1028"/>
        <end position="1039"/>
    </location>
</feature>
<feature type="domain" description="C2H2-type" evidence="2">
    <location>
        <begin position="206"/>
        <end position="226"/>
    </location>
</feature>
<dbReference type="InterPro" id="IPR013087">
    <property type="entry name" value="Znf_C2H2_type"/>
</dbReference>
<feature type="compositionally biased region" description="Low complexity" evidence="1">
    <location>
        <begin position="1214"/>
        <end position="1233"/>
    </location>
</feature>
<dbReference type="SUPFAM" id="SSF53383">
    <property type="entry name" value="PLP-dependent transferases"/>
    <property type="match status" value="2"/>
</dbReference>
<dbReference type="InterPro" id="IPR014729">
    <property type="entry name" value="Rossmann-like_a/b/a_fold"/>
</dbReference>
<comment type="caution">
    <text evidence="3">The sequence shown here is derived from an EMBL/GenBank/DDBJ whole genome shotgun (WGS) entry which is preliminary data.</text>
</comment>
<dbReference type="EMBL" id="NWUJ01000014">
    <property type="protein sequence ID" value="PFH31609.1"/>
    <property type="molecule type" value="Genomic_DNA"/>
</dbReference>
<feature type="region of interest" description="Disordered" evidence="1">
    <location>
        <begin position="1148"/>
        <end position="1243"/>
    </location>
</feature>
<dbReference type="KEGG" id="bbes:BESB_025830"/>
<evidence type="ECO:0000256" key="1">
    <source>
        <dbReference type="SAM" id="MobiDB-lite"/>
    </source>
</evidence>
<name>A0A2A9M0X3_BESBE</name>